<dbReference type="KEGG" id="pace:A6070_00570"/>
<dbReference type="OrthoDB" id="9780152at2"/>
<dbReference type="PIRSF" id="PIRSF017901">
    <property type="entry name" value="GCL"/>
    <property type="match status" value="1"/>
</dbReference>
<dbReference type="InterPro" id="IPR014746">
    <property type="entry name" value="Gln_synth/guanido_kin_cat_dom"/>
</dbReference>
<keyword evidence="1 4" id="KW-0436">Ligase</keyword>
<dbReference type="GO" id="GO:0004357">
    <property type="term" value="F:glutamate-cysteine ligase activity"/>
    <property type="evidence" value="ECO:0007669"/>
    <property type="project" value="UniProtKB-UniRule"/>
</dbReference>
<name>A0A1L3GFT2_SYNAC</name>
<evidence type="ECO:0000256" key="3">
    <source>
        <dbReference type="ARBA" id="ARBA00022840"/>
    </source>
</evidence>
<dbReference type="Proteomes" id="UP000182264">
    <property type="component" value="Chromosome"/>
</dbReference>
<dbReference type="RefSeq" id="WP_072286585.1">
    <property type="nucleotide sequence ID" value="NZ_CP015455.1"/>
</dbReference>
<comment type="similarity">
    <text evidence="4">Belongs to the glutamate--cysteine ligase type 2 family. EgtA subfamily.</text>
</comment>
<reference evidence="5 6" key="1">
    <citation type="journal article" date="2017" name="Genome Announc.">
        <title>Complete Genome Sequences of Two Acetylene-Fermenting Pelobacter acetylenicus Strains.</title>
        <authorList>
            <person name="Sutton J.M."/>
            <person name="Baesman S.M."/>
            <person name="Fierst J.L."/>
            <person name="Poret-Peterson A.T."/>
            <person name="Oremland R.S."/>
            <person name="Dunlap D.S."/>
            <person name="Akob D.M."/>
        </authorList>
    </citation>
    <scope>NUCLEOTIDE SEQUENCE [LARGE SCALE GENOMIC DNA]</scope>
    <source>
        <strain evidence="5 6">DSM 3247</strain>
    </source>
</reference>
<evidence type="ECO:0000256" key="1">
    <source>
        <dbReference type="ARBA" id="ARBA00022598"/>
    </source>
</evidence>
<dbReference type="EMBL" id="CP015518">
    <property type="protein sequence ID" value="APG24740.1"/>
    <property type="molecule type" value="Genomic_DNA"/>
</dbReference>
<dbReference type="PANTHER" id="PTHR34378:SF1">
    <property type="entry name" value="GLUTAMATE--CYSTEINE LIGASE, CHLOROPLASTIC"/>
    <property type="match status" value="1"/>
</dbReference>
<dbReference type="EC" id="6.3.2.2" evidence="4"/>
<organism evidence="5 6">
    <name type="scientific">Syntrophotalea acetylenica</name>
    <name type="common">Pelobacter acetylenicus</name>
    <dbReference type="NCBI Taxonomy" id="29542"/>
    <lineage>
        <taxon>Bacteria</taxon>
        <taxon>Pseudomonadati</taxon>
        <taxon>Thermodesulfobacteriota</taxon>
        <taxon>Desulfuromonadia</taxon>
        <taxon>Desulfuromonadales</taxon>
        <taxon>Syntrophotaleaceae</taxon>
        <taxon>Syntrophotalea</taxon>
    </lineage>
</organism>
<comment type="function">
    <text evidence="4">Catalyzes the synthesis of gamma-glutamylcysteine (gamma-GC).</text>
</comment>
<dbReference type="InterPro" id="IPR006336">
    <property type="entry name" value="GCS2"/>
</dbReference>
<dbReference type="GO" id="GO:0006750">
    <property type="term" value="P:glutathione biosynthetic process"/>
    <property type="evidence" value="ECO:0007669"/>
    <property type="project" value="UniProtKB-UniRule"/>
</dbReference>
<dbReference type="PANTHER" id="PTHR34378">
    <property type="entry name" value="GLUTAMATE--CYSTEINE LIGASE, CHLOROPLASTIC"/>
    <property type="match status" value="1"/>
</dbReference>
<comment type="catalytic activity">
    <reaction evidence="4">
        <text>L-cysteine + L-glutamate + ATP = gamma-L-glutamyl-L-cysteine + ADP + phosphate + H(+)</text>
        <dbReference type="Rhea" id="RHEA:13285"/>
        <dbReference type="ChEBI" id="CHEBI:15378"/>
        <dbReference type="ChEBI" id="CHEBI:29985"/>
        <dbReference type="ChEBI" id="CHEBI:30616"/>
        <dbReference type="ChEBI" id="CHEBI:35235"/>
        <dbReference type="ChEBI" id="CHEBI:43474"/>
        <dbReference type="ChEBI" id="CHEBI:58173"/>
        <dbReference type="ChEBI" id="CHEBI:456216"/>
        <dbReference type="EC" id="6.3.2.2"/>
    </reaction>
</comment>
<proteinExistence type="inferred from homology"/>
<keyword evidence="2 4" id="KW-0547">Nucleotide-binding</keyword>
<sequence>MTTFVKTHLAQPVRQFSDLLDYLLRKTRPQEQWGVGIEVEKLVVDQRSGEAAGFDQIEGLLKILEAADGWESVTESGHLIALVGPSSSITLEPGGQLELSGKLCADLCCCRRDLANHIQKIVAAAGALGLAFLGLGVQPITPLQSIGWLPKPRYDIMRAYMLRSGDRGQHMMKLTAGLQVNLDFCDEADCIDKMRTGQLLAPLFYALFANSPLMNGEPTGYLSTRGEIWDRTDPDRSGLILELFHPEAGLATYVDYALDVPMYFILRQGRLVDLTRHRFTFRRFMAEGFEDHRPTFADWDLHLSTLFPEVRLRPQIELRSADSQPPHLVMAVAALAKGLMYDAEARRQVQRMLDPGDDAGRLAMYRESWRLGLRTPCGGHTLRDIACELLSVARESLSRQGPRCLRGADEGVFLDGIEEVARSGVTLAERLLLAWKGSRQEQIGTLLAHCGYPGQSLGDLCL</sequence>
<dbReference type="GO" id="GO:0005524">
    <property type="term" value="F:ATP binding"/>
    <property type="evidence" value="ECO:0007669"/>
    <property type="project" value="UniProtKB-UniRule"/>
</dbReference>
<evidence type="ECO:0000256" key="4">
    <source>
        <dbReference type="PIRNR" id="PIRNR017901"/>
    </source>
</evidence>
<gene>
    <name evidence="5" type="ORF">A7E75_06635</name>
</gene>
<dbReference type="SUPFAM" id="SSF55931">
    <property type="entry name" value="Glutamine synthetase/guanido kinase"/>
    <property type="match status" value="1"/>
</dbReference>
<accession>A0A1L3GFT2</accession>
<keyword evidence="6" id="KW-1185">Reference proteome</keyword>
<dbReference type="Pfam" id="PF04107">
    <property type="entry name" value="GCS2"/>
    <property type="match status" value="1"/>
</dbReference>
<dbReference type="Gene3D" id="3.30.590.20">
    <property type="match status" value="1"/>
</dbReference>
<keyword evidence="3 4" id="KW-0067">ATP-binding</keyword>
<evidence type="ECO:0000256" key="2">
    <source>
        <dbReference type="ARBA" id="ARBA00022741"/>
    </source>
</evidence>
<evidence type="ECO:0000313" key="5">
    <source>
        <dbReference type="EMBL" id="APG24740.1"/>
    </source>
</evidence>
<dbReference type="STRING" id="29542.A6070_00570"/>
<evidence type="ECO:0000313" key="6">
    <source>
        <dbReference type="Proteomes" id="UP000182264"/>
    </source>
</evidence>
<protein>
    <recommendedName>
        <fullName evidence="4">Glutamate--cysteine ligase</fullName>
        <ecNumber evidence="4">6.3.2.2</ecNumber>
    </recommendedName>
</protein>
<dbReference type="AlphaFoldDB" id="A0A1L3GFT2"/>
<dbReference type="InterPro" id="IPR035434">
    <property type="entry name" value="GCL_bact_plant"/>
</dbReference>